<dbReference type="Gene3D" id="1.20.1050.10">
    <property type="match status" value="1"/>
</dbReference>
<dbReference type="Pfam" id="PF00043">
    <property type="entry name" value="GST_C"/>
    <property type="match status" value="1"/>
</dbReference>
<dbReference type="InterPro" id="IPR004046">
    <property type="entry name" value="GST_C"/>
</dbReference>
<dbReference type="InterPro" id="IPR036249">
    <property type="entry name" value="Thioredoxin-like_sf"/>
</dbReference>
<evidence type="ECO:0000256" key="1">
    <source>
        <dbReference type="RuleBase" id="RU003494"/>
    </source>
</evidence>
<dbReference type="SFLD" id="SFLDG00358">
    <property type="entry name" value="Main_(cytGST)"/>
    <property type="match status" value="1"/>
</dbReference>
<dbReference type="SUPFAM" id="SSF52833">
    <property type="entry name" value="Thioredoxin-like"/>
    <property type="match status" value="1"/>
</dbReference>
<dbReference type="InterPro" id="IPR004045">
    <property type="entry name" value="Glutathione_S-Trfase_N"/>
</dbReference>
<dbReference type="Proteomes" id="UP000640333">
    <property type="component" value="Unassembled WGS sequence"/>
</dbReference>
<evidence type="ECO:0000313" key="5">
    <source>
        <dbReference type="Proteomes" id="UP000640333"/>
    </source>
</evidence>
<evidence type="ECO:0000313" key="4">
    <source>
        <dbReference type="EMBL" id="MBE9397322.1"/>
    </source>
</evidence>
<feature type="domain" description="GST N-terminal" evidence="2">
    <location>
        <begin position="1"/>
        <end position="80"/>
    </location>
</feature>
<dbReference type="PANTHER" id="PTHR44051">
    <property type="entry name" value="GLUTATHIONE S-TRANSFERASE-RELATED"/>
    <property type="match status" value="1"/>
</dbReference>
<comment type="caution">
    <text evidence="4">The sequence shown here is derived from an EMBL/GenBank/DDBJ whole genome shotgun (WGS) entry which is preliminary data.</text>
</comment>
<dbReference type="InterPro" id="IPR010987">
    <property type="entry name" value="Glutathione-S-Trfase_C-like"/>
</dbReference>
<dbReference type="PROSITE" id="PS50405">
    <property type="entry name" value="GST_CTER"/>
    <property type="match status" value="1"/>
</dbReference>
<dbReference type="PANTHER" id="PTHR44051:SF8">
    <property type="entry name" value="GLUTATHIONE S-TRANSFERASE GSTA"/>
    <property type="match status" value="1"/>
</dbReference>
<dbReference type="RefSeq" id="WP_193952876.1">
    <property type="nucleotide sequence ID" value="NZ_JADEYS010000007.1"/>
</dbReference>
<dbReference type="AlphaFoldDB" id="A0A8J7FAH9"/>
<dbReference type="InterPro" id="IPR040079">
    <property type="entry name" value="Glutathione_S-Trfase"/>
</dbReference>
<organism evidence="4 5">
    <name type="scientific">Pontibacterium sinense</name>
    <dbReference type="NCBI Taxonomy" id="2781979"/>
    <lineage>
        <taxon>Bacteria</taxon>
        <taxon>Pseudomonadati</taxon>
        <taxon>Pseudomonadota</taxon>
        <taxon>Gammaproteobacteria</taxon>
        <taxon>Oceanospirillales</taxon>
        <taxon>Oceanospirillaceae</taxon>
        <taxon>Pontibacterium</taxon>
    </lineage>
</organism>
<dbReference type="PROSITE" id="PS50404">
    <property type="entry name" value="GST_NTER"/>
    <property type="match status" value="1"/>
</dbReference>
<evidence type="ECO:0000259" key="2">
    <source>
        <dbReference type="PROSITE" id="PS50404"/>
    </source>
</evidence>
<dbReference type="InterPro" id="IPR036282">
    <property type="entry name" value="Glutathione-S-Trfase_C_sf"/>
</dbReference>
<dbReference type="SFLD" id="SFLDG01150">
    <property type="entry name" value="Main.1:_Beta-like"/>
    <property type="match status" value="1"/>
</dbReference>
<dbReference type="Gene3D" id="3.40.30.10">
    <property type="entry name" value="Glutaredoxin"/>
    <property type="match status" value="1"/>
</dbReference>
<dbReference type="CDD" id="cd03046">
    <property type="entry name" value="GST_N_GTT1_like"/>
    <property type="match status" value="1"/>
</dbReference>
<dbReference type="Pfam" id="PF02798">
    <property type="entry name" value="GST_N"/>
    <property type="match status" value="1"/>
</dbReference>
<gene>
    <name evidence="4" type="ORF">IOQ59_08620</name>
</gene>
<dbReference type="SUPFAM" id="SSF47616">
    <property type="entry name" value="GST C-terminal domain-like"/>
    <property type="match status" value="1"/>
</dbReference>
<comment type="similarity">
    <text evidence="1">Belongs to the GST superfamily.</text>
</comment>
<sequence length="205" mass="23008">MIKVYGGVFSRGSMVMCALETLGVEYEMVSMSARDPNTQTAEYRALNPTGKLPTIVDGDLVLFETQAILFYLAQKYGNNLLWADTAEEVADIYRWSLYVSNQMEVPSLNLLLQMKYSPDGQGDPAKISEANAELDRFLPILEQRLEGREFVACDKRTVADIHGASVLAWAKLSGFDYDRYPNVHAWIKRQLKSEAAQRVMAKAKG</sequence>
<protein>
    <submittedName>
        <fullName evidence="4">Glutathione S-transferase family protein</fullName>
    </submittedName>
</protein>
<feature type="domain" description="GST C-terminal" evidence="3">
    <location>
        <begin position="85"/>
        <end position="205"/>
    </location>
</feature>
<dbReference type="EMBL" id="JADEYS010000007">
    <property type="protein sequence ID" value="MBE9397322.1"/>
    <property type="molecule type" value="Genomic_DNA"/>
</dbReference>
<reference evidence="4" key="1">
    <citation type="submission" date="2020-10" db="EMBL/GenBank/DDBJ databases">
        <title>Bacterium isolated from coastal waters sediment.</title>
        <authorList>
            <person name="Chen R.-J."/>
            <person name="Lu D.-C."/>
            <person name="Zhu K.-L."/>
            <person name="Du Z.-J."/>
        </authorList>
    </citation>
    <scope>NUCLEOTIDE SEQUENCE</scope>
    <source>
        <strain evidence="4">N1Y112</strain>
    </source>
</reference>
<keyword evidence="5" id="KW-1185">Reference proteome</keyword>
<evidence type="ECO:0000259" key="3">
    <source>
        <dbReference type="PROSITE" id="PS50405"/>
    </source>
</evidence>
<accession>A0A8J7FAH9</accession>
<proteinExistence type="inferred from homology"/>
<name>A0A8J7FAH9_9GAMM</name>
<dbReference type="SFLD" id="SFLDS00019">
    <property type="entry name" value="Glutathione_Transferase_(cytos"/>
    <property type="match status" value="1"/>
</dbReference>